<dbReference type="Proteomes" id="UP000316798">
    <property type="component" value="Chromosome"/>
</dbReference>
<protein>
    <submittedName>
        <fullName evidence="1">Uncharacterized protein</fullName>
    </submittedName>
</protein>
<reference evidence="1 2" key="1">
    <citation type="submission" date="2019-01" db="EMBL/GenBank/DDBJ databases">
        <title>Genomic insights into a novel species Rhodoferax sp.</title>
        <authorList>
            <person name="Jin L."/>
        </authorList>
    </citation>
    <scope>NUCLEOTIDE SEQUENCE [LARGE SCALE GENOMIC DNA]</scope>
    <source>
        <strain evidence="1 2">CHu59-6-5</strain>
    </source>
</reference>
<evidence type="ECO:0000313" key="2">
    <source>
        <dbReference type="Proteomes" id="UP000316798"/>
    </source>
</evidence>
<organism evidence="1 2">
    <name type="scientific">Rhodoferax sediminis</name>
    <dbReference type="NCBI Taxonomy" id="2509614"/>
    <lineage>
        <taxon>Bacteria</taxon>
        <taxon>Pseudomonadati</taxon>
        <taxon>Pseudomonadota</taxon>
        <taxon>Betaproteobacteria</taxon>
        <taxon>Burkholderiales</taxon>
        <taxon>Comamonadaceae</taxon>
        <taxon>Rhodoferax</taxon>
    </lineage>
</organism>
<keyword evidence="2" id="KW-1185">Reference proteome</keyword>
<name>A0A515D670_9BURK</name>
<dbReference type="EMBL" id="CP035503">
    <property type="protein sequence ID" value="QDL35906.1"/>
    <property type="molecule type" value="Genomic_DNA"/>
</dbReference>
<evidence type="ECO:0000313" key="1">
    <source>
        <dbReference type="EMBL" id="QDL35906.1"/>
    </source>
</evidence>
<dbReference type="KEGG" id="rhf:EUB48_00345"/>
<accession>A0A515D670</accession>
<gene>
    <name evidence="1" type="ORF">EUB48_00345</name>
</gene>
<dbReference type="RefSeq" id="WP_142817006.1">
    <property type="nucleotide sequence ID" value="NZ_CP035503.1"/>
</dbReference>
<sequence length="71" mass="8452">MTHHLHNQWAAMMLMPMWIHHQTTEVVAKCIDPELLRDPRALNDFWRPPAGERLNPLEFHGKRAQRRQDAC</sequence>
<proteinExistence type="predicted"/>
<dbReference type="OrthoDB" id="9843457at2"/>
<dbReference type="AlphaFoldDB" id="A0A515D670"/>